<evidence type="ECO:0000256" key="1">
    <source>
        <dbReference type="SAM" id="Phobius"/>
    </source>
</evidence>
<comment type="caution">
    <text evidence="3">The sequence shown here is derived from an EMBL/GenBank/DDBJ whole genome shotgun (WGS) entry which is preliminary data.</text>
</comment>
<dbReference type="Gene3D" id="2.40.70.10">
    <property type="entry name" value="Acid Proteases"/>
    <property type="match status" value="1"/>
</dbReference>
<dbReference type="SUPFAM" id="SSF50630">
    <property type="entry name" value="Acid proteases"/>
    <property type="match status" value="1"/>
</dbReference>
<sequence length="86" mass="9684">MLSKDRRNITLLGDLALSNKLVLYDLENQVIGWTEYNCSSSIQVKDEQTGTVHLVGSHSIPSACNQNAPFVIIFIFLTTLLHYLFN</sequence>
<dbReference type="PROSITE" id="PS51767">
    <property type="entry name" value="PEPTIDASE_A1"/>
    <property type="match status" value="1"/>
</dbReference>
<reference evidence="3 4" key="1">
    <citation type="journal article" date="2021" name="Commun. Biol.">
        <title>The genome of Shorea leprosula (Dipterocarpaceae) highlights the ecological relevance of drought in aseasonal tropical rainforests.</title>
        <authorList>
            <person name="Ng K.K.S."/>
            <person name="Kobayashi M.J."/>
            <person name="Fawcett J.A."/>
            <person name="Hatakeyama M."/>
            <person name="Paape T."/>
            <person name="Ng C.H."/>
            <person name="Ang C.C."/>
            <person name="Tnah L.H."/>
            <person name="Lee C.T."/>
            <person name="Nishiyama T."/>
            <person name="Sese J."/>
            <person name="O'Brien M.J."/>
            <person name="Copetti D."/>
            <person name="Mohd Noor M.I."/>
            <person name="Ong R.C."/>
            <person name="Putra M."/>
            <person name="Sireger I.Z."/>
            <person name="Indrioko S."/>
            <person name="Kosugi Y."/>
            <person name="Izuno A."/>
            <person name="Isagi Y."/>
            <person name="Lee S.L."/>
            <person name="Shimizu K.K."/>
        </authorList>
    </citation>
    <scope>NUCLEOTIDE SEQUENCE [LARGE SCALE GENOMIC DNA]</scope>
    <source>
        <strain evidence="3">214</strain>
    </source>
</reference>
<keyword evidence="1" id="KW-0812">Transmembrane</keyword>
<keyword evidence="1" id="KW-0472">Membrane</keyword>
<name>A0AAV5HM62_9ROSI</name>
<evidence type="ECO:0000313" key="4">
    <source>
        <dbReference type="Proteomes" id="UP001054252"/>
    </source>
</evidence>
<dbReference type="InterPro" id="IPR033121">
    <property type="entry name" value="PEPTIDASE_A1"/>
</dbReference>
<dbReference type="AlphaFoldDB" id="A0AAV5HM62"/>
<protein>
    <recommendedName>
        <fullName evidence="2">Peptidase A1 domain-containing protein</fullName>
    </recommendedName>
</protein>
<feature type="transmembrane region" description="Helical" evidence="1">
    <location>
        <begin position="68"/>
        <end position="85"/>
    </location>
</feature>
<proteinExistence type="predicted"/>
<dbReference type="Proteomes" id="UP001054252">
    <property type="component" value="Unassembled WGS sequence"/>
</dbReference>
<keyword evidence="1" id="KW-1133">Transmembrane helix</keyword>
<keyword evidence="4" id="KW-1185">Reference proteome</keyword>
<evidence type="ECO:0000313" key="3">
    <source>
        <dbReference type="EMBL" id="GKU87597.1"/>
    </source>
</evidence>
<organism evidence="3 4">
    <name type="scientific">Rubroshorea leprosula</name>
    <dbReference type="NCBI Taxonomy" id="152421"/>
    <lineage>
        <taxon>Eukaryota</taxon>
        <taxon>Viridiplantae</taxon>
        <taxon>Streptophyta</taxon>
        <taxon>Embryophyta</taxon>
        <taxon>Tracheophyta</taxon>
        <taxon>Spermatophyta</taxon>
        <taxon>Magnoliopsida</taxon>
        <taxon>eudicotyledons</taxon>
        <taxon>Gunneridae</taxon>
        <taxon>Pentapetalae</taxon>
        <taxon>rosids</taxon>
        <taxon>malvids</taxon>
        <taxon>Malvales</taxon>
        <taxon>Dipterocarpaceae</taxon>
        <taxon>Rubroshorea</taxon>
    </lineage>
</organism>
<gene>
    <name evidence="3" type="ORF">SLEP1_g1971</name>
</gene>
<dbReference type="InterPro" id="IPR021109">
    <property type="entry name" value="Peptidase_aspartic_dom_sf"/>
</dbReference>
<accession>A0AAV5HM62</accession>
<dbReference type="EMBL" id="BPVZ01000002">
    <property type="protein sequence ID" value="GKU87597.1"/>
    <property type="molecule type" value="Genomic_DNA"/>
</dbReference>
<evidence type="ECO:0000259" key="2">
    <source>
        <dbReference type="PROSITE" id="PS51767"/>
    </source>
</evidence>
<feature type="domain" description="Peptidase A1" evidence="2">
    <location>
        <begin position="1"/>
        <end position="34"/>
    </location>
</feature>